<keyword evidence="3" id="KW-1185">Reference proteome</keyword>
<proteinExistence type="predicted"/>
<dbReference type="PROSITE" id="PS51725">
    <property type="entry name" value="ABM"/>
    <property type="match status" value="1"/>
</dbReference>
<name>A0A1U7Q0A6_9FLAO</name>
<evidence type="ECO:0000313" key="2">
    <source>
        <dbReference type="EMBL" id="SIT97832.1"/>
    </source>
</evidence>
<dbReference type="STRING" id="1121284.SAMN05660493_02560"/>
<dbReference type="OrthoDB" id="8481042at2"/>
<keyword evidence="2" id="KW-0560">Oxidoreductase</keyword>
<dbReference type="Gene3D" id="3.30.70.100">
    <property type="match status" value="1"/>
</dbReference>
<evidence type="ECO:0000259" key="1">
    <source>
        <dbReference type="PROSITE" id="PS51725"/>
    </source>
</evidence>
<dbReference type="InterPro" id="IPR007138">
    <property type="entry name" value="ABM_dom"/>
</dbReference>
<evidence type="ECO:0000313" key="3">
    <source>
        <dbReference type="Proteomes" id="UP000187261"/>
    </source>
</evidence>
<dbReference type="InterPro" id="IPR011008">
    <property type="entry name" value="Dimeric_a/b-barrel"/>
</dbReference>
<dbReference type="Pfam" id="PF03992">
    <property type="entry name" value="ABM"/>
    <property type="match status" value="1"/>
</dbReference>
<dbReference type="SUPFAM" id="SSF54909">
    <property type="entry name" value="Dimeric alpha+beta barrel"/>
    <property type="match status" value="1"/>
</dbReference>
<dbReference type="RefSeq" id="WP_076783961.1">
    <property type="nucleotide sequence ID" value="NZ_FTPU01000032.1"/>
</dbReference>
<feature type="domain" description="ABM" evidence="1">
    <location>
        <begin position="2"/>
        <end position="91"/>
    </location>
</feature>
<gene>
    <name evidence="2" type="ORF">SAMN05660493_02560</name>
</gene>
<keyword evidence="2" id="KW-0503">Monooxygenase</keyword>
<sequence length="105" mass="12090">MISVIVTYKVKPEFAEENRKNIDQFLSDFKQLDPSGFRYTVYTKDDGVTFVHYSAYRDEEIQTQILNVPSFKEFQQLRDASGLDGTHNVDILHYVGSSSDVFGNQ</sequence>
<organism evidence="2 3">
    <name type="scientific">Epilithonimonas bovis DSM 19482</name>
    <dbReference type="NCBI Taxonomy" id="1121284"/>
    <lineage>
        <taxon>Bacteria</taxon>
        <taxon>Pseudomonadati</taxon>
        <taxon>Bacteroidota</taxon>
        <taxon>Flavobacteriia</taxon>
        <taxon>Flavobacteriales</taxon>
        <taxon>Weeksellaceae</taxon>
        <taxon>Chryseobacterium group</taxon>
        <taxon>Epilithonimonas</taxon>
    </lineage>
</organism>
<accession>A0A1U7Q0A6</accession>
<dbReference type="AlphaFoldDB" id="A0A1U7Q0A6"/>
<dbReference type="GO" id="GO:0004497">
    <property type="term" value="F:monooxygenase activity"/>
    <property type="evidence" value="ECO:0007669"/>
    <property type="project" value="UniProtKB-KW"/>
</dbReference>
<reference evidence="3" key="1">
    <citation type="submission" date="2016-10" db="EMBL/GenBank/DDBJ databases">
        <authorList>
            <person name="Varghese N."/>
            <person name="Submissions S."/>
        </authorList>
    </citation>
    <scope>NUCLEOTIDE SEQUENCE [LARGE SCALE GENOMIC DNA]</scope>
    <source>
        <strain evidence="3">DSM 19482</strain>
    </source>
</reference>
<dbReference type="EMBL" id="FTPU01000032">
    <property type="protein sequence ID" value="SIT97832.1"/>
    <property type="molecule type" value="Genomic_DNA"/>
</dbReference>
<dbReference type="Proteomes" id="UP000187261">
    <property type="component" value="Unassembled WGS sequence"/>
</dbReference>
<protein>
    <submittedName>
        <fullName evidence="2">Quinol monooxygenase YgiN</fullName>
    </submittedName>
</protein>